<dbReference type="PANTHER" id="PTHR42646:SF2">
    <property type="entry name" value="5'-3' EXONUCLEASE FAMILY PROTEIN"/>
    <property type="match status" value="1"/>
</dbReference>
<proteinExistence type="predicted"/>
<name>A0A0G3XG56_9SPHN</name>
<dbReference type="Proteomes" id="UP000035287">
    <property type="component" value="Chromosome"/>
</dbReference>
<organism evidence="2 3">
    <name type="scientific">Croceicoccus naphthovorans</name>
    <dbReference type="NCBI Taxonomy" id="1348774"/>
    <lineage>
        <taxon>Bacteria</taxon>
        <taxon>Pseudomonadati</taxon>
        <taxon>Pseudomonadota</taxon>
        <taxon>Alphaproteobacteria</taxon>
        <taxon>Sphingomonadales</taxon>
        <taxon>Erythrobacteraceae</taxon>
        <taxon>Croceicoccus</taxon>
    </lineage>
</organism>
<dbReference type="Pfam" id="PF02739">
    <property type="entry name" value="5_3_exonuc_N"/>
    <property type="match status" value="1"/>
</dbReference>
<dbReference type="PATRIC" id="fig|1348774.3.peg.894"/>
<dbReference type="InterPro" id="IPR029060">
    <property type="entry name" value="PIN-like_dom_sf"/>
</dbReference>
<evidence type="ECO:0000259" key="1">
    <source>
        <dbReference type="Pfam" id="PF02739"/>
    </source>
</evidence>
<dbReference type="Gene3D" id="3.40.50.1010">
    <property type="entry name" value="5'-nuclease"/>
    <property type="match status" value="1"/>
</dbReference>
<dbReference type="AlphaFoldDB" id="A0A0G3XG56"/>
<dbReference type="InterPro" id="IPR038969">
    <property type="entry name" value="FEN"/>
</dbReference>
<sequence>MTRTVLLDADLLAFMSSAATQRSYDFPSDDGTPAISADLDDAIEKAEDQINRLIDRLKVDELIVCLSDDFSSFRKDRIDSTYKEHRTSERPQQLYPLKDWLRETYDVEERPTLEADDVMGIIATDPERSDERIIVSADKDMLTIPGKLYMPHRQTTKSGAWSKRPIIYNVTPTQAWRFHFWQAIVGDQTDGYKGAFRVGPKSHYAEAVLEADDEEEAWEWVISAFHKAGQTEAEAVVQARLARILQYEDYENERPKLWLPPYSGERDI</sequence>
<dbReference type="SUPFAM" id="SSF88723">
    <property type="entry name" value="PIN domain-like"/>
    <property type="match status" value="1"/>
</dbReference>
<protein>
    <recommendedName>
        <fullName evidence="1">5'-3' exonuclease alpha-helical arch N-terminal domain-containing protein</fullName>
    </recommendedName>
</protein>
<accession>A0A0G3XG56</accession>
<feature type="domain" description="5'-3' exonuclease alpha-helical arch N-terminal" evidence="1">
    <location>
        <begin position="5"/>
        <end position="144"/>
    </location>
</feature>
<dbReference type="KEGG" id="cna:AB433_04275"/>
<dbReference type="InterPro" id="IPR020046">
    <property type="entry name" value="5-3_exonucl_a-hlix_arch_N"/>
</dbReference>
<dbReference type="EMBL" id="CP011770">
    <property type="protein sequence ID" value="AKM09378.1"/>
    <property type="molecule type" value="Genomic_DNA"/>
</dbReference>
<dbReference type="STRING" id="1348774.AB433_04275"/>
<gene>
    <name evidence="2" type="ORF">AB433_04275</name>
</gene>
<dbReference type="PANTHER" id="PTHR42646">
    <property type="entry name" value="FLAP ENDONUCLEASE XNI"/>
    <property type="match status" value="1"/>
</dbReference>
<dbReference type="RefSeq" id="WP_047820068.1">
    <property type="nucleotide sequence ID" value="NZ_CP011770.1"/>
</dbReference>
<evidence type="ECO:0000313" key="2">
    <source>
        <dbReference type="EMBL" id="AKM09378.1"/>
    </source>
</evidence>
<dbReference type="GO" id="GO:0033567">
    <property type="term" value="P:DNA replication, Okazaki fragment processing"/>
    <property type="evidence" value="ECO:0007669"/>
    <property type="project" value="InterPro"/>
</dbReference>
<dbReference type="GO" id="GO:0003677">
    <property type="term" value="F:DNA binding"/>
    <property type="evidence" value="ECO:0007669"/>
    <property type="project" value="InterPro"/>
</dbReference>
<keyword evidence="3" id="KW-1185">Reference proteome</keyword>
<reference evidence="2 3" key="1">
    <citation type="submission" date="2015-06" db="EMBL/GenBank/DDBJ databases">
        <authorList>
            <person name="Zeng Y."/>
            <person name="Huang Y."/>
        </authorList>
    </citation>
    <scope>NUCLEOTIDE SEQUENCE [LARGE SCALE GENOMIC DNA]</scope>
    <source>
        <strain evidence="2 3">PQ-2</strain>
    </source>
</reference>
<dbReference type="GO" id="GO:0017108">
    <property type="term" value="F:5'-flap endonuclease activity"/>
    <property type="evidence" value="ECO:0007669"/>
    <property type="project" value="InterPro"/>
</dbReference>
<dbReference type="OrthoDB" id="9806424at2"/>
<evidence type="ECO:0000313" key="3">
    <source>
        <dbReference type="Proteomes" id="UP000035287"/>
    </source>
</evidence>